<accession>A0AAD7GJG7</accession>
<dbReference type="SUPFAM" id="SSF103473">
    <property type="entry name" value="MFS general substrate transporter"/>
    <property type="match status" value="1"/>
</dbReference>
<dbReference type="AlphaFoldDB" id="A0AAD7GJG7"/>
<evidence type="ECO:0000313" key="3">
    <source>
        <dbReference type="Proteomes" id="UP001221757"/>
    </source>
</evidence>
<feature type="transmembrane region" description="Helical" evidence="1">
    <location>
        <begin position="21"/>
        <end position="44"/>
    </location>
</feature>
<feature type="transmembrane region" description="Helical" evidence="1">
    <location>
        <begin position="185"/>
        <end position="205"/>
    </location>
</feature>
<keyword evidence="1" id="KW-1133">Transmembrane helix</keyword>
<evidence type="ECO:0008006" key="4">
    <source>
        <dbReference type="Google" id="ProtNLM"/>
    </source>
</evidence>
<evidence type="ECO:0000256" key="1">
    <source>
        <dbReference type="SAM" id="Phobius"/>
    </source>
</evidence>
<feature type="transmembrane region" description="Helical" evidence="1">
    <location>
        <begin position="99"/>
        <end position="120"/>
    </location>
</feature>
<gene>
    <name evidence="2" type="ORF">B0H17DRAFT_1197300</name>
</gene>
<dbReference type="EMBL" id="JARKIE010000029">
    <property type="protein sequence ID" value="KAJ7697638.1"/>
    <property type="molecule type" value="Genomic_DNA"/>
</dbReference>
<protein>
    <recommendedName>
        <fullName evidence="4">MFS transporter</fullName>
    </recommendedName>
</protein>
<proteinExistence type="predicted"/>
<sequence>MVSKVQDDVVHGQRRARPGPPLLTFPVLISVTNYATLTLLYFTIASEVLPLFLAMPIELGGLGLPPSKIGLILSSYGAATALQVFFCAKLIQRFGSTRLFIAGMSTCLPIFALFPLTSIVAQRTGLTLVIWSLLACILVLGALLDTFGTRDLYVSDRVGTNSLAKTIGPALAMSLFSLSLENNLLGGYAVYAVLLCLSSLALLLATRLPPEMWEEVED</sequence>
<organism evidence="2 3">
    <name type="scientific">Mycena rosella</name>
    <name type="common">Pink bonnet</name>
    <name type="synonym">Agaricus rosellus</name>
    <dbReference type="NCBI Taxonomy" id="1033263"/>
    <lineage>
        <taxon>Eukaryota</taxon>
        <taxon>Fungi</taxon>
        <taxon>Dikarya</taxon>
        <taxon>Basidiomycota</taxon>
        <taxon>Agaricomycotina</taxon>
        <taxon>Agaricomycetes</taxon>
        <taxon>Agaricomycetidae</taxon>
        <taxon>Agaricales</taxon>
        <taxon>Marasmiineae</taxon>
        <taxon>Mycenaceae</taxon>
        <taxon>Mycena</taxon>
    </lineage>
</organism>
<dbReference type="Proteomes" id="UP001221757">
    <property type="component" value="Unassembled WGS sequence"/>
</dbReference>
<keyword evidence="1" id="KW-0472">Membrane</keyword>
<comment type="caution">
    <text evidence="2">The sequence shown here is derived from an EMBL/GenBank/DDBJ whole genome shotgun (WGS) entry which is preliminary data.</text>
</comment>
<evidence type="ECO:0000313" key="2">
    <source>
        <dbReference type="EMBL" id="KAJ7697638.1"/>
    </source>
</evidence>
<feature type="transmembrane region" description="Helical" evidence="1">
    <location>
        <begin position="69"/>
        <end position="87"/>
    </location>
</feature>
<dbReference type="InterPro" id="IPR036259">
    <property type="entry name" value="MFS_trans_sf"/>
</dbReference>
<dbReference type="Gene3D" id="1.20.1250.20">
    <property type="entry name" value="MFS general substrate transporter like domains"/>
    <property type="match status" value="1"/>
</dbReference>
<feature type="transmembrane region" description="Helical" evidence="1">
    <location>
        <begin position="126"/>
        <end position="146"/>
    </location>
</feature>
<reference evidence="2" key="1">
    <citation type="submission" date="2023-03" db="EMBL/GenBank/DDBJ databases">
        <title>Massive genome expansion in bonnet fungi (Mycena s.s.) driven by repeated elements and novel gene families across ecological guilds.</title>
        <authorList>
            <consortium name="Lawrence Berkeley National Laboratory"/>
            <person name="Harder C.B."/>
            <person name="Miyauchi S."/>
            <person name="Viragh M."/>
            <person name="Kuo A."/>
            <person name="Thoen E."/>
            <person name="Andreopoulos B."/>
            <person name="Lu D."/>
            <person name="Skrede I."/>
            <person name="Drula E."/>
            <person name="Henrissat B."/>
            <person name="Morin E."/>
            <person name="Kohler A."/>
            <person name="Barry K."/>
            <person name="LaButti K."/>
            <person name="Morin E."/>
            <person name="Salamov A."/>
            <person name="Lipzen A."/>
            <person name="Mereny Z."/>
            <person name="Hegedus B."/>
            <person name="Baldrian P."/>
            <person name="Stursova M."/>
            <person name="Weitz H."/>
            <person name="Taylor A."/>
            <person name="Grigoriev I.V."/>
            <person name="Nagy L.G."/>
            <person name="Martin F."/>
            <person name="Kauserud H."/>
        </authorList>
    </citation>
    <scope>NUCLEOTIDE SEQUENCE</scope>
    <source>
        <strain evidence="2">CBHHK067</strain>
    </source>
</reference>
<name>A0AAD7GJG7_MYCRO</name>
<keyword evidence="1" id="KW-0812">Transmembrane</keyword>
<keyword evidence="3" id="KW-1185">Reference proteome</keyword>